<organism evidence="2 3">
    <name type="scientific">Intestinibacter bartlettii</name>
    <dbReference type="NCBI Taxonomy" id="261299"/>
    <lineage>
        <taxon>Bacteria</taxon>
        <taxon>Bacillati</taxon>
        <taxon>Bacillota</taxon>
        <taxon>Clostridia</taxon>
        <taxon>Peptostreptococcales</taxon>
        <taxon>Peptostreptococcaceae</taxon>
        <taxon>Intestinibacter</taxon>
    </lineage>
</organism>
<evidence type="ECO:0000313" key="2">
    <source>
        <dbReference type="EMBL" id="MCB5444643.1"/>
    </source>
</evidence>
<reference evidence="2 3" key="1">
    <citation type="submission" date="2021-10" db="EMBL/GenBank/DDBJ databases">
        <title>Collection of gut derived symbiotic bacterial strains cultured from healthy donors.</title>
        <authorList>
            <person name="Lin H."/>
            <person name="Littmann E."/>
            <person name="Claire K."/>
            <person name="Pamer E."/>
        </authorList>
    </citation>
    <scope>NUCLEOTIDE SEQUENCE [LARGE SCALE GENOMIC DNA]</scope>
    <source>
        <strain evidence="2 3">MSK.17.68</strain>
    </source>
</reference>
<dbReference type="PANTHER" id="PTHR37423:SF2">
    <property type="entry name" value="MEMBRANE-BOUND LYTIC MUREIN TRANSGLYCOSYLASE C"/>
    <property type="match status" value="1"/>
</dbReference>
<dbReference type="CDD" id="cd16896">
    <property type="entry name" value="LT_Slt70-like"/>
    <property type="match status" value="1"/>
</dbReference>
<sequence length="179" mass="20899">MKKKLILILLILIVLGVALFIGKNDIYKYLYPKKYSNYVEFYSKEYNLDENLVYSIIKAESKFKEDAVSRKGAKGLMQIGDGTRDWAAEELKLEKVDIFKPQDNIRIGCWYLNRLYREFGDLDLVIAAYNGGSGNVKKWLADEEFSSDGENLETIPFKETASYVEKVKYNYEMYKKIYN</sequence>
<dbReference type="Proteomes" id="UP001299409">
    <property type="component" value="Unassembled WGS sequence"/>
</dbReference>
<name>A0ABS8CT51_9FIRM</name>
<feature type="domain" description="Transglycosylase SLT" evidence="1">
    <location>
        <begin position="38"/>
        <end position="145"/>
    </location>
</feature>
<evidence type="ECO:0000313" key="3">
    <source>
        <dbReference type="Proteomes" id="UP001299409"/>
    </source>
</evidence>
<protein>
    <submittedName>
        <fullName evidence="2">Lytic transglycosylase domain-containing protein</fullName>
    </submittedName>
</protein>
<dbReference type="InterPro" id="IPR023346">
    <property type="entry name" value="Lysozyme-like_dom_sf"/>
</dbReference>
<gene>
    <name evidence="2" type="ORF">LIP50_00350</name>
</gene>
<dbReference type="SUPFAM" id="SSF53955">
    <property type="entry name" value="Lysozyme-like"/>
    <property type="match status" value="1"/>
</dbReference>
<dbReference type="EMBL" id="JAJBMB010000001">
    <property type="protein sequence ID" value="MCB5444643.1"/>
    <property type="molecule type" value="Genomic_DNA"/>
</dbReference>
<dbReference type="RefSeq" id="WP_022072602.1">
    <property type="nucleotide sequence ID" value="NZ_BAABXU010000001.1"/>
</dbReference>
<accession>A0ABS8CT51</accession>
<dbReference type="Gene3D" id="1.10.530.10">
    <property type="match status" value="1"/>
</dbReference>
<dbReference type="InterPro" id="IPR008258">
    <property type="entry name" value="Transglycosylase_SLT_dom_1"/>
</dbReference>
<proteinExistence type="predicted"/>
<dbReference type="Pfam" id="PF01464">
    <property type="entry name" value="SLT"/>
    <property type="match status" value="1"/>
</dbReference>
<evidence type="ECO:0000259" key="1">
    <source>
        <dbReference type="Pfam" id="PF01464"/>
    </source>
</evidence>
<dbReference type="PANTHER" id="PTHR37423">
    <property type="entry name" value="SOLUBLE LYTIC MUREIN TRANSGLYCOSYLASE-RELATED"/>
    <property type="match status" value="1"/>
</dbReference>
<comment type="caution">
    <text evidence="2">The sequence shown here is derived from an EMBL/GenBank/DDBJ whole genome shotgun (WGS) entry which is preliminary data.</text>
</comment>
<keyword evidence="3" id="KW-1185">Reference proteome</keyword>